<reference evidence="1 2" key="1">
    <citation type="submission" date="2013-08" db="EMBL/GenBank/DDBJ databases">
        <title>Genome sequencing of Lysobacter.</title>
        <authorList>
            <person name="Zhang S."/>
            <person name="Wang G."/>
        </authorList>
    </citation>
    <scope>NUCLEOTIDE SEQUENCE [LARGE SCALE GENOMIC DNA]</scope>
    <source>
        <strain evidence="1 2">GH1-9</strain>
    </source>
</reference>
<name>A0A0A0EQZ0_9GAMM</name>
<sequence length="128" mass="13903">MGNVIKSNQLALDALGDDHGDVDLRLVERIDEVLVPLIGPSGIDEESWFQSMDFYGDGIRHLEFRPSKFPLNAIPALQALLVSEHEPFGILCWAPRAEDGQPGDHEGLVIFSGKLLLTSGLASESAHA</sequence>
<evidence type="ECO:0000313" key="1">
    <source>
        <dbReference type="EMBL" id="KGM51607.1"/>
    </source>
</evidence>
<organism evidence="1 2">
    <name type="scientific">Lysobacter daejeonensis GH1-9</name>
    <dbReference type="NCBI Taxonomy" id="1385517"/>
    <lineage>
        <taxon>Bacteria</taxon>
        <taxon>Pseudomonadati</taxon>
        <taxon>Pseudomonadota</taxon>
        <taxon>Gammaproteobacteria</taxon>
        <taxon>Lysobacterales</taxon>
        <taxon>Lysobacteraceae</taxon>
        <taxon>Aerolutibacter</taxon>
    </lineage>
</organism>
<dbReference type="Proteomes" id="UP000029998">
    <property type="component" value="Unassembled WGS sequence"/>
</dbReference>
<evidence type="ECO:0000313" key="2">
    <source>
        <dbReference type="Proteomes" id="UP000029998"/>
    </source>
</evidence>
<protein>
    <submittedName>
        <fullName evidence="1">Uncharacterized protein</fullName>
    </submittedName>
</protein>
<gene>
    <name evidence="1" type="ORF">N800_13490</name>
</gene>
<keyword evidence="2" id="KW-1185">Reference proteome</keyword>
<dbReference type="AlphaFoldDB" id="A0A0A0EQZ0"/>
<proteinExistence type="predicted"/>
<comment type="caution">
    <text evidence="1">The sequence shown here is derived from an EMBL/GenBank/DDBJ whole genome shotgun (WGS) entry which is preliminary data.</text>
</comment>
<dbReference type="EMBL" id="AVPU01000057">
    <property type="protein sequence ID" value="KGM51607.1"/>
    <property type="molecule type" value="Genomic_DNA"/>
</dbReference>
<accession>A0A0A0EQZ0</accession>